<evidence type="ECO:0000313" key="1">
    <source>
        <dbReference type="EMBL" id="KAK3950676.1"/>
    </source>
</evidence>
<evidence type="ECO:0000313" key="2">
    <source>
        <dbReference type="Proteomes" id="UP001303222"/>
    </source>
</evidence>
<sequence>MQLPPSTVSRVPWFKTSIVVGVAEAFVFVPVSDILQNTYYRLTGRFDPARLTAQEYGRLALAGTS</sequence>
<reference evidence="1" key="2">
    <citation type="submission" date="2023-06" db="EMBL/GenBank/DDBJ databases">
        <authorList>
            <consortium name="Lawrence Berkeley National Laboratory"/>
            <person name="Mondo S.J."/>
            <person name="Hensen N."/>
            <person name="Bonometti L."/>
            <person name="Westerberg I."/>
            <person name="Brannstrom I.O."/>
            <person name="Guillou S."/>
            <person name="Cros-Aarteil S."/>
            <person name="Calhoun S."/>
            <person name="Haridas S."/>
            <person name="Kuo A."/>
            <person name="Pangilinan J."/>
            <person name="Riley R."/>
            <person name="Labutti K."/>
            <person name="Andreopoulos B."/>
            <person name="Lipzen A."/>
            <person name="Chen C."/>
            <person name="Yanf M."/>
            <person name="Daum C."/>
            <person name="Ng V."/>
            <person name="Clum A."/>
            <person name="Steindorff A."/>
            <person name="Ohm R."/>
            <person name="Martin F."/>
            <person name="Silar P."/>
            <person name="Natvig D."/>
            <person name="Lalanne C."/>
            <person name="Gautier V."/>
            <person name="Ament-Velasquez S.L."/>
            <person name="Kruys A."/>
            <person name="Hutchinson M.I."/>
            <person name="Powell A.J."/>
            <person name="Barry K."/>
            <person name="Miller A.N."/>
            <person name="Grigoriev I.V."/>
            <person name="Debuchy R."/>
            <person name="Gladieux P."/>
            <person name="Thoren M.H."/>
            <person name="Johannesson H."/>
        </authorList>
    </citation>
    <scope>NUCLEOTIDE SEQUENCE</scope>
    <source>
        <strain evidence="1">CBS 626.80</strain>
    </source>
</reference>
<comment type="caution">
    <text evidence="1">The sequence shown here is derived from an EMBL/GenBank/DDBJ whole genome shotgun (WGS) entry which is preliminary data.</text>
</comment>
<dbReference type="Proteomes" id="UP001303222">
    <property type="component" value="Unassembled WGS sequence"/>
</dbReference>
<gene>
    <name evidence="1" type="ORF">QBC32DRAFT_216784</name>
</gene>
<dbReference type="EMBL" id="MU859169">
    <property type="protein sequence ID" value="KAK3950676.1"/>
    <property type="molecule type" value="Genomic_DNA"/>
</dbReference>
<organism evidence="1 2">
    <name type="scientific">Pseudoneurospora amorphoporcata</name>
    <dbReference type="NCBI Taxonomy" id="241081"/>
    <lineage>
        <taxon>Eukaryota</taxon>
        <taxon>Fungi</taxon>
        <taxon>Dikarya</taxon>
        <taxon>Ascomycota</taxon>
        <taxon>Pezizomycotina</taxon>
        <taxon>Sordariomycetes</taxon>
        <taxon>Sordariomycetidae</taxon>
        <taxon>Sordariales</taxon>
        <taxon>Sordariaceae</taxon>
        <taxon>Pseudoneurospora</taxon>
    </lineage>
</organism>
<accession>A0AAN6SF39</accession>
<name>A0AAN6SF39_9PEZI</name>
<proteinExistence type="predicted"/>
<keyword evidence="2" id="KW-1185">Reference proteome</keyword>
<reference evidence="1" key="1">
    <citation type="journal article" date="2023" name="Mol. Phylogenet. Evol.">
        <title>Genome-scale phylogeny and comparative genomics of the fungal order Sordariales.</title>
        <authorList>
            <person name="Hensen N."/>
            <person name="Bonometti L."/>
            <person name="Westerberg I."/>
            <person name="Brannstrom I.O."/>
            <person name="Guillou S."/>
            <person name="Cros-Aarteil S."/>
            <person name="Calhoun S."/>
            <person name="Haridas S."/>
            <person name="Kuo A."/>
            <person name="Mondo S."/>
            <person name="Pangilinan J."/>
            <person name="Riley R."/>
            <person name="LaButti K."/>
            <person name="Andreopoulos B."/>
            <person name="Lipzen A."/>
            <person name="Chen C."/>
            <person name="Yan M."/>
            <person name="Daum C."/>
            <person name="Ng V."/>
            <person name="Clum A."/>
            <person name="Steindorff A."/>
            <person name="Ohm R.A."/>
            <person name="Martin F."/>
            <person name="Silar P."/>
            <person name="Natvig D.O."/>
            <person name="Lalanne C."/>
            <person name="Gautier V."/>
            <person name="Ament-Velasquez S.L."/>
            <person name="Kruys A."/>
            <person name="Hutchinson M.I."/>
            <person name="Powell A.J."/>
            <person name="Barry K."/>
            <person name="Miller A.N."/>
            <person name="Grigoriev I.V."/>
            <person name="Debuchy R."/>
            <person name="Gladieux P."/>
            <person name="Hiltunen Thoren M."/>
            <person name="Johannesson H."/>
        </authorList>
    </citation>
    <scope>NUCLEOTIDE SEQUENCE</scope>
    <source>
        <strain evidence="1">CBS 626.80</strain>
    </source>
</reference>
<dbReference type="AlphaFoldDB" id="A0AAN6SF39"/>
<protein>
    <submittedName>
        <fullName evidence="1">Uncharacterized protein</fullName>
    </submittedName>
</protein>